<evidence type="ECO:0000313" key="2">
    <source>
        <dbReference type="Proteomes" id="UP000800035"/>
    </source>
</evidence>
<dbReference type="EMBL" id="ML976980">
    <property type="protein sequence ID" value="KAF1961917.1"/>
    <property type="molecule type" value="Genomic_DNA"/>
</dbReference>
<evidence type="ECO:0000313" key="1">
    <source>
        <dbReference type="EMBL" id="KAF1961917.1"/>
    </source>
</evidence>
<dbReference type="AlphaFoldDB" id="A0A6A5ULG6"/>
<keyword evidence="2" id="KW-1185">Reference proteome</keyword>
<proteinExistence type="predicted"/>
<accession>A0A6A5ULG6</accession>
<protein>
    <submittedName>
        <fullName evidence="1">Uncharacterized protein</fullName>
    </submittedName>
</protein>
<dbReference type="Proteomes" id="UP000800035">
    <property type="component" value="Unassembled WGS sequence"/>
</dbReference>
<name>A0A6A5ULG6_9PLEO</name>
<reference evidence="1" key="1">
    <citation type="journal article" date="2020" name="Stud. Mycol.">
        <title>101 Dothideomycetes genomes: a test case for predicting lifestyles and emergence of pathogens.</title>
        <authorList>
            <person name="Haridas S."/>
            <person name="Albert R."/>
            <person name="Binder M."/>
            <person name="Bloem J."/>
            <person name="Labutti K."/>
            <person name="Salamov A."/>
            <person name="Andreopoulos B."/>
            <person name="Baker S."/>
            <person name="Barry K."/>
            <person name="Bills G."/>
            <person name="Bluhm B."/>
            <person name="Cannon C."/>
            <person name="Castanera R."/>
            <person name="Culley D."/>
            <person name="Daum C."/>
            <person name="Ezra D."/>
            <person name="Gonzalez J."/>
            <person name="Henrissat B."/>
            <person name="Kuo A."/>
            <person name="Liang C."/>
            <person name="Lipzen A."/>
            <person name="Lutzoni F."/>
            <person name="Magnuson J."/>
            <person name="Mondo S."/>
            <person name="Nolan M."/>
            <person name="Ohm R."/>
            <person name="Pangilinan J."/>
            <person name="Park H.-J."/>
            <person name="Ramirez L."/>
            <person name="Alfaro M."/>
            <person name="Sun H."/>
            <person name="Tritt A."/>
            <person name="Yoshinaga Y."/>
            <person name="Zwiers L.-H."/>
            <person name="Turgeon B."/>
            <person name="Goodwin S."/>
            <person name="Spatafora J."/>
            <person name="Crous P."/>
            <person name="Grigoriev I."/>
        </authorList>
    </citation>
    <scope>NUCLEOTIDE SEQUENCE</scope>
    <source>
        <strain evidence="1">CBS 675.92</strain>
    </source>
</reference>
<sequence>MHAGWVMRLKMAGYKEKALGRRLAGQQQQAVAFPWHGGRRFEEDAGYSTQGQHPLVGSRAAMDPWWARGAMMYYACTGGMHIWAASARATESLPVMLLPRRHFANYSGASSCQRLGHTKPHLLLTAPSVAPPSHAICTSICREIPHRSSHASTRCPTSHVEL</sequence>
<gene>
    <name evidence="1" type="ORF">CC80DRAFT_199923</name>
</gene>
<organism evidence="1 2">
    <name type="scientific">Byssothecium circinans</name>
    <dbReference type="NCBI Taxonomy" id="147558"/>
    <lineage>
        <taxon>Eukaryota</taxon>
        <taxon>Fungi</taxon>
        <taxon>Dikarya</taxon>
        <taxon>Ascomycota</taxon>
        <taxon>Pezizomycotina</taxon>
        <taxon>Dothideomycetes</taxon>
        <taxon>Pleosporomycetidae</taxon>
        <taxon>Pleosporales</taxon>
        <taxon>Massarineae</taxon>
        <taxon>Massarinaceae</taxon>
        <taxon>Byssothecium</taxon>
    </lineage>
</organism>